<evidence type="ECO:0000313" key="2">
    <source>
        <dbReference type="Proteomes" id="UP000278627"/>
    </source>
</evidence>
<evidence type="ECO:0000313" key="3">
    <source>
        <dbReference type="WBParaSite" id="BPAG_0000483401-mRNA-1"/>
    </source>
</evidence>
<dbReference type="AlphaFoldDB" id="A0A0N4T9E7"/>
<name>A0A0N4T9E7_BRUPA</name>
<dbReference type="EMBL" id="UZAD01002714">
    <property type="protein sequence ID" value="VDN85984.1"/>
    <property type="molecule type" value="Genomic_DNA"/>
</dbReference>
<accession>A0A0N4T9E7</accession>
<organism evidence="3">
    <name type="scientific">Brugia pahangi</name>
    <name type="common">Filarial nematode worm</name>
    <dbReference type="NCBI Taxonomy" id="6280"/>
    <lineage>
        <taxon>Eukaryota</taxon>
        <taxon>Metazoa</taxon>
        <taxon>Ecdysozoa</taxon>
        <taxon>Nematoda</taxon>
        <taxon>Chromadorea</taxon>
        <taxon>Rhabditida</taxon>
        <taxon>Spirurina</taxon>
        <taxon>Spiruromorpha</taxon>
        <taxon>Filarioidea</taxon>
        <taxon>Onchocercidae</taxon>
        <taxon>Brugia</taxon>
    </lineage>
</organism>
<sequence>MSPVTAGCVVECIDFQIFYFASNLGRGYNGRKSNQFDVKLEDPNETLTHTGCCEWIGLGWFTCTIESSAQSWVIKPNKQSVVGQFSEEDELSNGETGKTALVEW</sequence>
<reference evidence="3" key="1">
    <citation type="submission" date="2017-02" db="UniProtKB">
        <authorList>
            <consortium name="WormBaseParasite"/>
        </authorList>
    </citation>
    <scope>IDENTIFICATION</scope>
</reference>
<reference evidence="1 2" key="2">
    <citation type="submission" date="2018-11" db="EMBL/GenBank/DDBJ databases">
        <authorList>
            <consortium name="Pathogen Informatics"/>
        </authorList>
    </citation>
    <scope>NUCLEOTIDE SEQUENCE [LARGE SCALE GENOMIC DNA]</scope>
</reference>
<dbReference type="Proteomes" id="UP000278627">
    <property type="component" value="Unassembled WGS sequence"/>
</dbReference>
<protein>
    <submittedName>
        <fullName evidence="3">PLAT domain-containing protein</fullName>
    </submittedName>
</protein>
<proteinExistence type="predicted"/>
<gene>
    <name evidence="1" type="ORF">BPAG_LOCUS4798</name>
</gene>
<evidence type="ECO:0000313" key="1">
    <source>
        <dbReference type="EMBL" id="VDN85984.1"/>
    </source>
</evidence>
<dbReference type="WBParaSite" id="BPAG_0000483401-mRNA-1">
    <property type="protein sequence ID" value="BPAG_0000483401-mRNA-1"/>
    <property type="gene ID" value="BPAG_0000483401"/>
</dbReference>
<keyword evidence="2" id="KW-1185">Reference proteome</keyword>